<reference evidence="2" key="2">
    <citation type="submission" date="2024-10" db="UniProtKB">
        <authorList>
            <consortium name="EnsemblProtists"/>
        </authorList>
    </citation>
    <scope>IDENTIFICATION</scope>
</reference>
<dbReference type="PANTHER" id="PTHR37563">
    <property type="entry name" value="PHYTANOYL-COA DIOXYGENASE FAMILY PROTEIN (AFU_ORTHOLOGUE AFUA_2G03330)"/>
    <property type="match status" value="1"/>
</dbReference>
<evidence type="ECO:0000256" key="1">
    <source>
        <dbReference type="SAM" id="SignalP"/>
    </source>
</evidence>
<dbReference type="Pfam" id="PF05721">
    <property type="entry name" value="PhyH"/>
    <property type="match status" value="1"/>
</dbReference>
<dbReference type="KEGG" id="ehx:EMIHUDRAFT_441662"/>
<feature type="chain" id="PRO_5044221431" description="Phytanoyl-CoA dioxygenase" evidence="1">
    <location>
        <begin position="17"/>
        <end position="405"/>
    </location>
</feature>
<keyword evidence="1" id="KW-0732">Signal</keyword>
<protein>
    <recommendedName>
        <fullName evidence="4">Phytanoyl-CoA dioxygenase</fullName>
    </recommendedName>
</protein>
<evidence type="ECO:0000313" key="2">
    <source>
        <dbReference type="EnsemblProtists" id="EOD33024"/>
    </source>
</evidence>
<sequence>MLLSLLHIGLAARCRTRPPTMQASGLEAERNKATARRGVMERSFLQPGTALVAIEQKRAANPIGFGAKAAAAQVKKKKKTRTKGSRARPLSALATELKASGVVRIDGALSPALVEELREFVDAERVQATADVKAGRCDQKARFADLVLLDKRCDLLLPLHGPPIAALQELLGEGSVLGPLLQEVVGEAGVLQELACLTSEPGSAQQPLHPDTPWTPIPSAYTAFIALQDVDVEMGPTLYLPGTQTKEAHTSFFGGDLSLGNAGVSGVRRPPIPEEFLRSREVKLGLLKAGDLALYNQQTLHCGSANESRDKVRRQFYISMKNPLAQSKLCASLRPAFRNKLTLGAMKDELAALNGRRTRVDEGGGRGLFGKLDEVDALEVRDTEGAVQIRFGDEGSQLGSEYEII</sequence>
<dbReference type="SUPFAM" id="SSF51197">
    <property type="entry name" value="Clavaminate synthase-like"/>
    <property type="match status" value="1"/>
</dbReference>
<dbReference type="RefSeq" id="XP_005785453.1">
    <property type="nucleotide sequence ID" value="XM_005785396.1"/>
</dbReference>
<organism evidence="2 3">
    <name type="scientific">Emiliania huxleyi (strain CCMP1516)</name>
    <dbReference type="NCBI Taxonomy" id="280463"/>
    <lineage>
        <taxon>Eukaryota</taxon>
        <taxon>Haptista</taxon>
        <taxon>Haptophyta</taxon>
        <taxon>Prymnesiophyceae</taxon>
        <taxon>Isochrysidales</taxon>
        <taxon>Noelaerhabdaceae</taxon>
        <taxon>Emiliania</taxon>
    </lineage>
</organism>
<evidence type="ECO:0000313" key="3">
    <source>
        <dbReference type="Proteomes" id="UP000013827"/>
    </source>
</evidence>
<dbReference type="Gene3D" id="2.60.120.620">
    <property type="entry name" value="q2cbj1_9rhob like domain"/>
    <property type="match status" value="1"/>
</dbReference>
<reference evidence="3" key="1">
    <citation type="journal article" date="2013" name="Nature">
        <title>Pan genome of the phytoplankton Emiliania underpins its global distribution.</title>
        <authorList>
            <person name="Read B.A."/>
            <person name="Kegel J."/>
            <person name="Klute M.J."/>
            <person name="Kuo A."/>
            <person name="Lefebvre S.C."/>
            <person name="Maumus F."/>
            <person name="Mayer C."/>
            <person name="Miller J."/>
            <person name="Monier A."/>
            <person name="Salamov A."/>
            <person name="Young J."/>
            <person name="Aguilar M."/>
            <person name="Claverie J.M."/>
            <person name="Frickenhaus S."/>
            <person name="Gonzalez K."/>
            <person name="Herman E.K."/>
            <person name="Lin Y.C."/>
            <person name="Napier J."/>
            <person name="Ogata H."/>
            <person name="Sarno A.F."/>
            <person name="Shmutz J."/>
            <person name="Schroeder D."/>
            <person name="de Vargas C."/>
            <person name="Verret F."/>
            <person name="von Dassow P."/>
            <person name="Valentin K."/>
            <person name="Van de Peer Y."/>
            <person name="Wheeler G."/>
            <person name="Dacks J.B."/>
            <person name="Delwiche C.F."/>
            <person name="Dyhrman S.T."/>
            <person name="Glockner G."/>
            <person name="John U."/>
            <person name="Richards T."/>
            <person name="Worden A.Z."/>
            <person name="Zhang X."/>
            <person name="Grigoriev I.V."/>
            <person name="Allen A.E."/>
            <person name="Bidle K."/>
            <person name="Borodovsky M."/>
            <person name="Bowler C."/>
            <person name="Brownlee C."/>
            <person name="Cock J.M."/>
            <person name="Elias M."/>
            <person name="Gladyshev V.N."/>
            <person name="Groth M."/>
            <person name="Guda C."/>
            <person name="Hadaegh A."/>
            <person name="Iglesias-Rodriguez M.D."/>
            <person name="Jenkins J."/>
            <person name="Jones B.M."/>
            <person name="Lawson T."/>
            <person name="Leese F."/>
            <person name="Lindquist E."/>
            <person name="Lobanov A."/>
            <person name="Lomsadze A."/>
            <person name="Malik S.B."/>
            <person name="Marsh M.E."/>
            <person name="Mackinder L."/>
            <person name="Mock T."/>
            <person name="Mueller-Roeber B."/>
            <person name="Pagarete A."/>
            <person name="Parker M."/>
            <person name="Probert I."/>
            <person name="Quesneville H."/>
            <person name="Raines C."/>
            <person name="Rensing S.A."/>
            <person name="Riano-Pachon D.M."/>
            <person name="Richier S."/>
            <person name="Rokitta S."/>
            <person name="Shiraiwa Y."/>
            <person name="Soanes D.M."/>
            <person name="van der Giezen M."/>
            <person name="Wahlund T.M."/>
            <person name="Williams B."/>
            <person name="Wilson W."/>
            <person name="Wolfe G."/>
            <person name="Wurch L.L."/>
        </authorList>
    </citation>
    <scope>NUCLEOTIDE SEQUENCE</scope>
</reference>
<dbReference type="InterPro" id="IPR051961">
    <property type="entry name" value="Fungal_Metabolite_Diox"/>
</dbReference>
<dbReference type="PaxDb" id="2903-EOD33024"/>
<evidence type="ECO:0008006" key="4">
    <source>
        <dbReference type="Google" id="ProtNLM"/>
    </source>
</evidence>
<keyword evidence="3" id="KW-1185">Reference proteome</keyword>
<dbReference type="InterPro" id="IPR008775">
    <property type="entry name" value="Phytyl_CoA_dOase-like"/>
</dbReference>
<dbReference type="Proteomes" id="UP000013827">
    <property type="component" value="Unassembled WGS sequence"/>
</dbReference>
<dbReference type="eggNOG" id="ENOG502S17C">
    <property type="taxonomic scope" value="Eukaryota"/>
</dbReference>
<dbReference type="GeneID" id="17278296"/>
<accession>A0A0D3KB89</accession>
<dbReference type="HOGENOM" id="CLU_680505_0_0_1"/>
<dbReference type="AlphaFoldDB" id="A0A0D3KB89"/>
<proteinExistence type="predicted"/>
<name>A0A0D3KB89_EMIH1</name>
<dbReference type="PANTHER" id="PTHR37563:SF2">
    <property type="entry name" value="PHYTANOYL-COA DIOXYGENASE FAMILY PROTEIN (AFU_ORTHOLOGUE AFUA_2G03330)"/>
    <property type="match status" value="1"/>
</dbReference>
<dbReference type="EnsemblProtists" id="EOD33024">
    <property type="protein sequence ID" value="EOD33024"/>
    <property type="gene ID" value="EMIHUDRAFT_441662"/>
</dbReference>
<feature type="signal peptide" evidence="1">
    <location>
        <begin position="1"/>
        <end position="16"/>
    </location>
</feature>